<accession>A0A078RZA5</accession>
<sequence length="137" mass="15105">MKAMIIFLVFVMQSAAQLLFAQNLTIEVCDIEKVEGHLYVAIYNSEETFMKKPLTAFRIDVKDTSLSIPCQGLPTGTYAISLFQDENGNGKLDTAVFGIPTEKYGFSNDAQGVMGLPSYDKCSFTFSGDTTLVIHLK</sequence>
<proteinExistence type="predicted"/>
<dbReference type="InterPro" id="IPR018673">
    <property type="entry name" value="DUF2141"/>
</dbReference>
<dbReference type="PATRIC" id="fig|1339349.3.peg.2746"/>
<organism evidence="2 3">
    <name type="scientific">Bacteroides uniformis str. 3978 T3 ii</name>
    <dbReference type="NCBI Taxonomy" id="1339349"/>
    <lineage>
        <taxon>Bacteria</taxon>
        <taxon>Pseudomonadati</taxon>
        <taxon>Bacteroidota</taxon>
        <taxon>Bacteroidia</taxon>
        <taxon>Bacteroidales</taxon>
        <taxon>Bacteroidaceae</taxon>
        <taxon>Bacteroides</taxon>
    </lineage>
</organism>
<comment type="caution">
    <text evidence="2">The sequence shown here is derived from an EMBL/GenBank/DDBJ whole genome shotgun (WGS) entry which is preliminary data.</text>
</comment>
<dbReference type="Proteomes" id="UP000028013">
    <property type="component" value="Unassembled WGS sequence"/>
</dbReference>
<keyword evidence="1" id="KW-0732">Signal</keyword>
<dbReference type="RefSeq" id="WP_008665305.1">
    <property type="nucleotide sequence ID" value="NZ_JNHN01000174.1"/>
</dbReference>
<reference evidence="2 3" key="1">
    <citation type="submission" date="2014-04" db="EMBL/GenBank/DDBJ databases">
        <authorList>
            <person name="Sears C."/>
            <person name="Carroll K."/>
            <person name="Sack B.R."/>
            <person name="Qadri F."/>
            <person name="Myers L.L."/>
            <person name="Chung G.-T."/>
            <person name="Escheverria P."/>
            <person name="Fraser C.M."/>
            <person name="Sadzewicz L."/>
            <person name="Shefchek K.A."/>
            <person name="Tallon L."/>
            <person name="Das S.P."/>
            <person name="Daugherty S."/>
            <person name="Mongodin E.F."/>
        </authorList>
    </citation>
    <scope>NUCLEOTIDE SEQUENCE [LARGE SCALE GENOMIC DNA]</scope>
    <source>
        <strain evidence="2 3">3978 T3 ii</strain>
    </source>
</reference>
<evidence type="ECO:0000313" key="2">
    <source>
        <dbReference type="EMBL" id="KDS50660.1"/>
    </source>
</evidence>
<dbReference type="EMBL" id="JNHN01000174">
    <property type="protein sequence ID" value="KDS50660.1"/>
    <property type="molecule type" value="Genomic_DNA"/>
</dbReference>
<evidence type="ECO:0000313" key="3">
    <source>
        <dbReference type="Proteomes" id="UP000028013"/>
    </source>
</evidence>
<dbReference type="AlphaFoldDB" id="A0A078RZA5"/>
<dbReference type="Pfam" id="PF09912">
    <property type="entry name" value="DUF2141"/>
    <property type="match status" value="1"/>
</dbReference>
<evidence type="ECO:0000256" key="1">
    <source>
        <dbReference type="SAM" id="SignalP"/>
    </source>
</evidence>
<protein>
    <recommendedName>
        <fullName evidence="4">DUF2141 domain-containing protein</fullName>
    </recommendedName>
</protein>
<name>A0A078RZA5_BACUN</name>
<evidence type="ECO:0008006" key="4">
    <source>
        <dbReference type="Google" id="ProtNLM"/>
    </source>
</evidence>
<gene>
    <name evidence="2" type="ORF">M094_1591</name>
</gene>
<feature type="chain" id="PRO_5001744997" description="DUF2141 domain-containing protein" evidence="1">
    <location>
        <begin position="22"/>
        <end position="137"/>
    </location>
</feature>
<feature type="signal peptide" evidence="1">
    <location>
        <begin position="1"/>
        <end position="21"/>
    </location>
</feature>